<evidence type="ECO:0000256" key="1">
    <source>
        <dbReference type="ARBA" id="ARBA00006252"/>
    </source>
</evidence>
<reference evidence="4" key="2">
    <citation type="journal article" date="2023" name="Curr. Microbiol.">
        <title>Granulicatella seriolae sp. nov., a Novel Facultative Anaerobe Isolated from Yellowtail Marine Fish.</title>
        <authorList>
            <person name="Lee M."/>
            <person name="Choi Y.J."/>
            <person name="Farooq A."/>
            <person name="Jeong J.B."/>
            <person name="Jung M.Y."/>
        </authorList>
    </citation>
    <scope>NUCLEOTIDE SEQUENCE</scope>
    <source>
        <strain evidence="4">S8</strain>
    </source>
</reference>
<dbReference type="Gene3D" id="3.40.50.360">
    <property type="match status" value="1"/>
</dbReference>
<name>A0ABT1WNW4_9LACT</name>
<proteinExistence type="inferred from homology"/>
<keyword evidence="5" id="KW-1185">Reference proteome</keyword>
<evidence type="ECO:0000313" key="4">
    <source>
        <dbReference type="EMBL" id="MCQ9210195.1"/>
    </source>
</evidence>
<dbReference type="Pfam" id="PF02525">
    <property type="entry name" value="Flavodoxin_2"/>
    <property type="match status" value="1"/>
</dbReference>
<dbReference type="InterPro" id="IPR003680">
    <property type="entry name" value="Flavodoxin_fold"/>
</dbReference>
<reference evidence="4" key="1">
    <citation type="submission" date="2022-07" db="EMBL/GenBank/DDBJ databases">
        <authorList>
            <person name="Jung M.-Y."/>
            <person name="Lee M."/>
        </authorList>
    </citation>
    <scope>NUCLEOTIDE SEQUENCE</scope>
    <source>
        <strain evidence="4">S8</strain>
    </source>
</reference>
<feature type="domain" description="Flavodoxin-like fold" evidence="3">
    <location>
        <begin position="1"/>
        <end position="196"/>
    </location>
</feature>
<reference evidence="4" key="3">
    <citation type="journal article" date="2023" name="Microbiol. Resour. Announc.">
        <title>Draft Genome Sequence of Granulicatella sp. Strain S8, Isolated from a Marine Fish, Seriola quinqueradiata.</title>
        <authorList>
            <person name="Lee M."/>
            <person name="Farooq A."/>
            <person name="Jeong J.B."/>
            <person name="Jung M.Y."/>
        </authorList>
    </citation>
    <scope>NUCLEOTIDE SEQUENCE</scope>
    <source>
        <strain evidence="4">S8</strain>
    </source>
</reference>
<dbReference type="SUPFAM" id="SSF52218">
    <property type="entry name" value="Flavoproteins"/>
    <property type="match status" value="1"/>
</dbReference>
<comment type="similarity">
    <text evidence="1">Belongs to the NAD(P)H dehydrogenase (quinone) family.</text>
</comment>
<dbReference type="Proteomes" id="UP001059480">
    <property type="component" value="Unassembled WGS sequence"/>
</dbReference>
<evidence type="ECO:0000313" key="5">
    <source>
        <dbReference type="Proteomes" id="UP001059480"/>
    </source>
</evidence>
<evidence type="ECO:0000259" key="3">
    <source>
        <dbReference type="Pfam" id="PF02525"/>
    </source>
</evidence>
<dbReference type="PANTHER" id="PTHR10204:SF34">
    <property type="entry name" value="NAD(P)H DEHYDROGENASE [QUINONE] 1 ISOFORM 1"/>
    <property type="match status" value="1"/>
</dbReference>
<dbReference type="InterPro" id="IPR051545">
    <property type="entry name" value="NAD(P)H_dehydrogenase_qn"/>
</dbReference>
<dbReference type="EMBL" id="JANHNZ010000005">
    <property type="protein sequence ID" value="MCQ9210195.1"/>
    <property type="molecule type" value="Genomic_DNA"/>
</dbReference>
<dbReference type="InterPro" id="IPR029039">
    <property type="entry name" value="Flavoprotein-like_sf"/>
</dbReference>
<sequence length="200" mass="23397">MKALIVFAHPRKVSFTHSLVKRIHQSLEKKGYEVTVRDLYDLNFDPVLREDDVVFVEDGKFTRKHKEFPADVQVEQQHILDNDLLVYVFPSWWNGMPAIFKGYIDRVFQHGFAYSFEDPTIRDKFTNKRVIYFTPTGQPQNEDGSDTPINAAMRTLISNWLFNGNGAQLIDHVFYGRVPYKSTEELEAYLDDAEKRIMEL</sequence>
<dbReference type="PANTHER" id="PTHR10204">
    <property type="entry name" value="NAD P H OXIDOREDUCTASE-RELATED"/>
    <property type="match status" value="1"/>
</dbReference>
<evidence type="ECO:0000256" key="2">
    <source>
        <dbReference type="ARBA" id="ARBA00023002"/>
    </source>
</evidence>
<comment type="caution">
    <text evidence="4">The sequence shown here is derived from an EMBL/GenBank/DDBJ whole genome shotgun (WGS) entry which is preliminary data.</text>
</comment>
<protein>
    <submittedName>
        <fullName evidence="4">NAD(P)H-dependent oxidoreductase</fullName>
    </submittedName>
</protein>
<keyword evidence="2" id="KW-0560">Oxidoreductase</keyword>
<organism evidence="4 5">
    <name type="scientific">Granulicatella seriolae</name>
    <dbReference type="NCBI Taxonomy" id="2967226"/>
    <lineage>
        <taxon>Bacteria</taxon>
        <taxon>Bacillati</taxon>
        <taxon>Bacillota</taxon>
        <taxon>Bacilli</taxon>
        <taxon>Lactobacillales</taxon>
        <taxon>Carnobacteriaceae</taxon>
        <taxon>Granulicatella</taxon>
    </lineage>
</organism>
<gene>
    <name evidence="4" type="ORF">NPA36_06495</name>
</gene>
<accession>A0ABT1WNW4</accession>
<dbReference type="RefSeq" id="WP_256945308.1">
    <property type="nucleotide sequence ID" value="NZ_JANHNZ010000005.1"/>
</dbReference>